<keyword evidence="3 7" id="KW-0808">Transferase</keyword>
<evidence type="ECO:0000259" key="6">
    <source>
        <dbReference type="PROSITE" id="PS50885"/>
    </source>
</evidence>
<dbReference type="InterPro" id="IPR050640">
    <property type="entry name" value="Bact_2-comp_sensor_kinase"/>
</dbReference>
<dbReference type="Proteomes" id="UP000095003">
    <property type="component" value="Unassembled WGS sequence"/>
</dbReference>
<protein>
    <submittedName>
        <fullName evidence="7">Sensor histidine kinase YpdA</fullName>
        <ecNumber evidence="7">2.7.13.3</ecNumber>
    </submittedName>
</protein>
<dbReference type="SUPFAM" id="SSF158472">
    <property type="entry name" value="HAMP domain-like"/>
    <property type="match status" value="1"/>
</dbReference>
<feature type="transmembrane region" description="Helical" evidence="5">
    <location>
        <begin position="12"/>
        <end position="32"/>
    </location>
</feature>
<evidence type="ECO:0000256" key="2">
    <source>
        <dbReference type="ARBA" id="ARBA00022553"/>
    </source>
</evidence>
<dbReference type="GO" id="GO:0000155">
    <property type="term" value="F:phosphorelay sensor kinase activity"/>
    <property type="evidence" value="ECO:0007669"/>
    <property type="project" value="InterPro"/>
</dbReference>
<dbReference type="Pfam" id="PF02518">
    <property type="entry name" value="HATPase_c"/>
    <property type="match status" value="1"/>
</dbReference>
<comment type="caution">
    <text evidence="7">The sequence shown here is derived from an EMBL/GenBank/DDBJ whole genome shotgun (WGS) entry which is preliminary data.</text>
</comment>
<dbReference type="PANTHER" id="PTHR34220:SF7">
    <property type="entry name" value="SENSOR HISTIDINE KINASE YPDA"/>
    <property type="match status" value="1"/>
</dbReference>
<dbReference type="Gene3D" id="3.30.565.10">
    <property type="entry name" value="Histidine kinase-like ATPase, C-terminal domain"/>
    <property type="match status" value="1"/>
</dbReference>
<keyword evidence="5" id="KW-0812">Transmembrane</keyword>
<keyword evidence="5" id="KW-1133">Transmembrane helix</keyword>
<dbReference type="SMART" id="SM00304">
    <property type="entry name" value="HAMP"/>
    <property type="match status" value="1"/>
</dbReference>
<dbReference type="PROSITE" id="PS50885">
    <property type="entry name" value="HAMP"/>
    <property type="match status" value="1"/>
</dbReference>
<dbReference type="EC" id="2.7.13.3" evidence="7"/>
<keyword evidence="2" id="KW-0597">Phosphoprotein</keyword>
<dbReference type="SUPFAM" id="SSF55874">
    <property type="entry name" value="ATPase domain of HSP90 chaperone/DNA topoisomerase II/histidine kinase"/>
    <property type="match status" value="1"/>
</dbReference>
<dbReference type="RefSeq" id="WP_009254696.1">
    <property type="nucleotide sequence ID" value="NZ_CABMHK010000019.1"/>
</dbReference>
<dbReference type="EMBL" id="MCGI01000005">
    <property type="protein sequence ID" value="ODM09289.1"/>
    <property type="molecule type" value="Genomic_DNA"/>
</dbReference>
<comment type="subcellular location">
    <subcellularLocation>
        <location evidence="1">Membrane</location>
    </subcellularLocation>
</comment>
<evidence type="ECO:0000313" key="7">
    <source>
        <dbReference type="EMBL" id="ODM09289.1"/>
    </source>
</evidence>
<dbReference type="GO" id="GO:0016020">
    <property type="term" value="C:membrane"/>
    <property type="evidence" value="ECO:0007669"/>
    <property type="project" value="UniProtKB-SubCell"/>
</dbReference>
<dbReference type="InterPro" id="IPR003594">
    <property type="entry name" value="HATPase_dom"/>
</dbReference>
<evidence type="ECO:0000256" key="5">
    <source>
        <dbReference type="SAM" id="Phobius"/>
    </source>
</evidence>
<dbReference type="InterPro" id="IPR010559">
    <property type="entry name" value="Sig_transdc_His_kin_internal"/>
</dbReference>
<evidence type="ECO:0000313" key="8">
    <source>
        <dbReference type="Proteomes" id="UP000095003"/>
    </source>
</evidence>
<dbReference type="Pfam" id="PF06580">
    <property type="entry name" value="His_kinase"/>
    <property type="match status" value="1"/>
</dbReference>
<evidence type="ECO:0000256" key="3">
    <source>
        <dbReference type="ARBA" id="ARBA00022679"/>
    </source>
</evidence>
<dbReference type="PATRIC" id="fig|1432052.3.peg.5579"/>
<dbReference type="Gene3D" id="6.10.340.10">
    <property type="match status" value="1"/>
</dbReference>
<dbReference type="PANTHER" id="PTHR34220">
    <property type="entry name" value="SENSOR HISTIDINE KINASE YPDA"/>
    <property type="match status" value="1"/>
</dbReference>
<sequence>MNRSITAKTALLKISMLFLIPFFLFMFGLNVYSNTIYRQRLTENNQTRLTMFESFLEEDLKNVEYFMSDMIANDGGFNALRYPLSYVDSYLQVQQLQEKFESVMKTIDSISAFCIISPKSNITNGPFRKNVSYDEKENIKTYLNQLVKEKGDGAITDWRVQQIGEKYYFLKIMGLGGVYSSCIIDVGNVSTIEEIGSENSYLVFEENEEILSYQEQMKELGIRVQEGKTSYLTGSRRDQFVVMSYSEILNCCLMLVEPYRGIWSMESLPLIMLLLSVFFVILLLRCYRMLKRDFLNPLEQMVETMEQIGDDGLESRLCVRNQVKEYKKMESTFNAMMDRIKELKILAYVRLIQAQQTELQYYQIQIRPHFFLNCMKNLYAMTAARKYTQMQEMILTLSEYLRAVLKDHDMIVPLEKELDSVRSYVKLQQMSSARPPEYEEDVSPQLMQFGIPPMSLLTFVENSFKYEKSGEGSMQILIKARLFLDGEEKFVNITIMDNGEGFPEEVLEILNDPEKRMPGEHMGINNVEQRFSLVYQKPCSFVYSNMNGACVDIFIPFEEARRPTVNL</sequence>
<reference evidence="7 8" key="1">
    <citation type="submission" date="2016-07" db="EMBL/GenBank/DDBJ databases">
        <title>Characterization of isolates of Eisenbergiella tayi derived from blood cultures, using whole genome sequencing.</title>
        <authorList>
            <person name="Burdz T."/>
            <person name="Wiebe D."/>
            <person name="Huynh C."/>
            <person name="Bernard K."/>
        </authorList>
    </citation>
    <scope>NUCLEOTIDE SEQUENCE [LARGE SCALE GENOMIC DNA]</scope>
    <source>
        <strain evidence="7 8">NML 120489</strain>
    </source>
</reference>
<gene>
    <name evidence="7" type="primary">ypdA_28</name>
    <name evidence="7" type="ORF">BEH84_05039</name>
</gene>
<dbReference type="InterPro" id="IPR003660">
    <property type="entry name" value="HAMP_dom"/>
</dbReference>
<dbReference type="CDD" id="cd06225">
    <property type="entry name" value="HAMP"/>
    <property type="match status" value="1"/>
</dbReference>
<keyword evidence="5" id="KW-0472">Membrane</keyword>
<evidence type="ECO:0000256" key="1">
    <source>
        <dbReference type="ARBA" id="ARBA00004370"/>
    </source>
</evidence>
<keyword evidence="4 7" id="KW-0418">Kinase</keyword>
<proteinExistence type="predicted"/>
<feature type="transmembrane region" description="Helical" evidence="5">
    <location>
        <begin position="268"/>
        <end position="287"/>
    </location>
</feature>
<accession>A0A1E3AKW2</accession>
<name>A0A1E3AKW2_9FIRM</name>
<dbReference type="AlphaFoldDB" id="A0A1E3AKW2"/>
<evidence type="ECO:0000256" key="4">
    <source>
        <dbReference type="ARBA" id="ARBA00022777"/>
    </source>
</evidence>
<organism evidence="7 8">
    <name type="scientific">Eisenbergiella tayi</name>
    <dbReference type="NCBI Taxonomy" id="1432052"/>
    <lineage>
        <taxon>Bacteria</taxon>
        <taxon>Bacillati</taxon>
        <taxon>Bacillota</taxon>
        <taxon>Clostridia</taxon>
        <taxon>Lachnospirales</taxon>
        <taxon>Lachnospiraceae</taxon>
        <taxon>Eisenbergiella</taxon>
    </lineage>
</organism>
<feature type="domain" description="HAMP" evidence="6">
    <location>
        <begin position="292"/>
        <end position="345"/>
    </location>
</feature>
<dbReference type="InterPro" id="IPR036890">
    <property type="entry name" value="HATPase_C_sf"/>
</dbReference>